<reference evidence="1" key="1">
    <citation type="journal article" date="2019" name="Environ. Microbiol.">
        <title>Fungal ecological strategies reflected in gene transcription - a case study of two litter decomposers.</title>
        <authorList>
            <person name="Barbi F."/>
            <person name="Kohler A."/>
            <person name="Barry K."/>
            <person name="Baskaran P."/>
            <person name="Daum C."/>
            <person name="Fauchery L."/>
            <person name="Ihrmark K."/>
            <person name="Kuo A."/>
            <person name="LaButti K."/>
            <person name="Lipzen A."/>
            <person name="Morin E."/>
            <person name="Grigoriev I.V."/>
            <person name="Henrissat B."/>
            <person name="Lindahl B."/>
            <person name="Martin F."/>
        </authorList>
    </citation>
    <scope>NUCLEOTIDE SEQUENCE</scope>
    <source>
        <strain evidence="1">JB14</strain>
    </source>
</reference>
<name>A0A6A4GXN3_9AGAR</name>
<keyword evidence="2" id="KW-1185">Reference proteome</keyword>
<dbReference type="AlphaFoldDB" id="A0A6A4GXN3"/>
<dbReference type="OrthoDB" id="3063862at2759"/>
<organism evidence="1 2">
    <name type="scientific">Gymnopus androsaceus JB14</name>
    <dbReference type="NCBI Taxonomy" id="1447944"/>
    <lineage>
        <taxon>Eukaryota</taxon>
        <taxon>Fungi</taxon>
        <taxon>Dikarya</taxon>
        <taxon>Basidiomycota</taxon>
        <taxon>Agaricomycotina</taxon>
        <taxon>Agaricomycetes</taxon>
        <taxon>Agaricomycetidae</taxon>
        <taxon>Agaricales</taxon>
        <taxon>Marasmiineae</taxon>
        <taxon>Omphalotaceae</taxon>
        <taxon>Gymnopus</taxon>
    </lineage>
</organism>
<sequence>MYARPKAVPSVKVLGTSIVLSFHHASHIEGVDLEHPPPGNEFKARDDSDIAWLATHCLNSSQPNIIVNLGGLEAIIPQPGPKPIHAPAPPVPAKLPLHDFCDKYNLLPEIFAKLSAVDIEGPHTFRFFTDAELMNTANLTLGQHGSVCDAVEHWLLDSAPA</sequence>
<dbReference type="EMBL" id="ML769683">
    <property type="protein sequence ID" value="KAE9389777.1"/>
    <property type="molecule type" value="Genomic_DNA"/>
</dbReference>
<accession>A0A6A4GXN3</accession>
<evidence type="ECO:0000313" key="2">
    <source>
        <dbReference type="Proteomes" id="UP000799118"/>
    </source>
</evidence>
<gene>
    <name evidence="1" type="ORF">BT96DRAFT_946625</name>
</gene>
<protein>
    <submittedName>
        <fullName evidence="1">Uncharacterized protein</fullName>
    </submittedName>
</protein>
<evidence type="ECO:0000313" key="1">
    <source>
        <dbReference type="EMBL" id="KAE9389777.1"/>
    </source>
</evidence>
<dbReference type="Proteomes" id="UP000799118">
    <property type="component" value="Unassembled WGS sequence"/>
</dbReference>
<proteinExistence type="predicted"/>